<evidence type="ECO:0000313" key="2">
    <source>
        <dbReference type="Proteomes" id="UP000066284"/>
    </source>
</evidence>
<dbReference type="Proteomes" id="UP000066284">
    <property type="component" value="Chromosome 1"/>
</dbReference>
<dbReference type="Gene3D" id="2.40.50.100">
    <property type="match status" value="1"/>
</dbReference>
<reference evidence="2" key="1">
    <citation type="submission" date="2015-09" db="EMBL/GenBank/DDBJ databases">
        <authorList>
            <person name="Daims H."/>
        </authorList>
    </citation>
    <scope>NUCLEOTIDE SEQUENCE [LARGE SCALE GENOMIC DNA]</scope>
</reference>
<dbReference type="EMBL" id="LN885086">
    <property type="protein sequence ID" value="CUQ67819.1"/>
    <property type="molecule type" value="Genomic_DNA"/>
</dbReference>
<dbReference type="STRING" id="1715989.NITINOP_2847"/>
<proteinExistence type="predicted"/>
<protein>
    <recommendedName>
        <fullName evidence="3">KOW domain-containing protein</fullName>
    </recommendedName>
</protein>
<evidence type="ECO:0000313" key="1">
    <source>
        <dbReference type="EMBL" id="CUQ67819.1"/>
    </source>
</evidence>
<name>A0A0S4KZD6_9BACT</name>
<dbReference type="OrthoDB" id="211613at2"/>
<organism evidence="1 2">
    <name type="scientific">Candidatus Nitrospira inopinata</name>
    <dbReference type="NCBI Taxonomy" id="1715989"/>
    <lineage>
        <taxon>Bacteria</taxon>
        <taxon>Pseudomonadati</taxon>
        <taxon>Nitrospirota</taxon>
        <taxon>Nitrospiria</taxon>
        <taxon>Nitrospirales</taxon>
        <taxon>Nitrospiraceae</taxon>
        <taxon>Nitrospira</taxon>
    </lineage>
</organism>
<dbReference type="KEGG" id="nio:NITINOP_2847"/>
<dbReference type="RefSeq" id="WP_062486720.1">
    <property type="nucleotide sequence ID" value="NZ_LN885086.1"/>
</dbReference>
<gene>
    <name evidence="1" type="ORF">NITINOP_2847</name>
</gene>
<accession>A0A0S4KZD6</accession>
<evidence type="ECO:0008006" key="3">
    <source>
        <dbReference type="Google" id="ProtNLM"/>
    </source>
</evidence>
<sequence>MAHSYTPGLTVTDQTVVRRVRQLPLQGTVLVKEGDLVLATQSVARAELPGKVYPLNLANQLGAAPNEIKDYLVKREGETVHKDEVLAENKPFFKWLKTEIRSPVTGTVESISTVTGQVLLREPPRVLDLLAYVDGLVVEVRSQQGVTIECACSLVQGIFGIGGEAYGQIVMAVEAPDCPLTPDRLMVEMKGKVVVGGSFLSAETMAKAKEVGVAGLVVGGIHDQDLRALLGYDLGVAITGSEQVGFTLILTEGFGAIPMAAKTFAVLSSHAGAMASISGATQIRAGVIRPEIIIPLKEGQQAGRRSVQVTREGIQPGDLVRIIRDPLFGKIGRVSALPSELRKIPTESEVRVLEVRFDDGSTVVVPRANIEVIEGA</sequence>
<dbReference type="AlphaFoldDB" id="A0A0S4KZD6"/>
<keyword evidence="2" id="KW-1185">Reference proteome</keyword>